<reference evidence="1" key="1">
    <citation type="submission" date="2018-09" db="EMBL/GenBank/DDBJ databases">
        <title>Murine metabolic-syndrome-specific gut microbial biobank.</title>
        <authorList>
            <person name="Liu C."/>
        </authorList>
    </citation>
    <scope>NUCLEOTIDE SEQUENCE</scope>
    <source>
        <strain evidence="1">D42-62</strain>
    </source>
</reference>
<comment type="caution">
    <text evidence="1">The sequence shown here is derived from an EMBL/GenBank/DDBJ whole genome shotgun (WGS) entry which is preliminary data.</text>
</comment>
<name>A0A9X5BIQ8_9FIRM</name>
<evidence type="ECO:0000313" key="1">
    <source>
        <dbReference type="EMBL" id="NBJ93607.1"/>
    </source>
</evidence>
<accession>A0A9X5BIQ8</accession>
<proteinExistence type="predicted"/>
<protein>
    <submittedName>
        <fullName evidence="1">Uncharacterized protein</fullName>
    </submittedName>
</protein>
<dbReference type="Proteomes" id="UP001154420">
    <property type="component" value="Unassembled WGS sequence"/>
</dbReference>
<organism evidence="1 2">
    <name type="scientific">Parablautia muri</name>
    <dbReference type="NCBI Taxonomy" id="2320879"/>
    <lineage>
        <taxon>Bacteria</taxon>
        <taxon>Bacillati</taxon>
        <taxon>Bacillota</taxon>
        <taxon>Clostridia</taxon>
        <taxon>Lachnospirales</taxon>
        <taxon>Lachnospiraceae</taxon>
        <taxon>Parablautia</taxon>
    </lineage>
</organism>
<evidence type="ECO:0000313" key="2">
    <source>
        <dbReference type="Proteomes" id="UP001154420"/>
    </source>
</evidence>
<keyword evidence="2" id="KW-1185">Reference proteome</keyword>
<dbReference type="AlphaFoldDB" id="A0A9X5BIQ8"/>
<gene>
    <name evidence="1" type="ORF">D5281_13640</name>
</gene>
<dbReference type="EMBL" id="QZDT01000021">
    <property type="protein sequence ID" value="NBJ93607.1"/>
    <property type="molecule type" value="Genomic_DNA"/>
</dbReference>
<sequence length="80" mass="9755">MGKKTQHKYARNDEKKLLNWMEKYTGNHLLFLYDFQIPFDDNMSEKGLRKAKNRIHNWAGKQNGKFMLWMNCYQEKPDNQ</sequence>